<evidence type="ECO:0000313" key="2">
    <source>
        <dbReference type="Proteomes" id="UP000824782"/>
    </source>
</evidence>
<dbReference type="Proteomes" id="UP000824782">
    <property type="component" value="Unassembled WGS sequence"/>
</dbReference>
<name>A0AAV6YK48_ENGPU</name>
<proteinExistence type="predicted"/>
<dbReference type="EMBL" id="WNYA01079324">
    <property type="protein sequence ID" value="KAG8535080.1"/>
    <property type="molecule type" value="Genomic_DNA"/>
</dbReference>
<accession>A0AAV6YK48</accession>
<dbReference type="AlphaFoldDB" id="A0AAV6YK48"/>
<evidence type="ECO:0000313" key="1">
    <source>
        <dbReference type="EMBL" id="KAG8535080.1"/>
    </source>
</evidence>
<gene>
    <name evidence="1" type="ORF">GDO81_029487</name>
</gene>
<protein>
    <submittedName>
        <fullName evidence="1">Uncharacterized protein</fullName>
    </submittedName>
</protein>
<sequence>MNQEAQYEHSYRSLSYREIVNCGKVRVPAPGSGSGIWGSSGGMCCTRTRWPVGGSVGDDAAEAAGDDDHGECGLCLGAAVPPGEGSM</sequence>
<reference evidence="1" key="1">
    <citation type="thesis" date="2020" institute="ProQuest LLC" country="789 East Eisenhower Parkway, Ann Arbor, MI, USA">
        <title>Comparative Genomics and Chromosome Evolution.</title>
        <authorList>
            <person name="Mudd A.B."/>
        </authorList>
    </citation>
    <scope>NUCLEOTIDE SEQUENCE</scope>
    <source>
        <strain evidence="1">237g6f4</strain>
        <tissue evidence="1">Blood</tissue>
    </source>
</reference>
<organism evidence="1 2">
    <name type="scientific">Engystomops pustulosus</name>
    <name type="common">Tungara frog</name>
    <name type="synonym">Physalaemus pustulosus</name>
    <dbReference type="NCBI Taxonomy" id="76066"/>
    <lineage>
        <taxon>Eukaryota</taxon>
        <taxon>Metazoa</taxon>
        <taxon>Chordata</taxon>
        <taxon>Craniata</taxon>
        <taxon>Vertebrata</taxon>
        <taxon>Euteleostomi</taxon>
        <taxon>Amphibia</taxon>
        <taxon>Batrachia</taxon>
        <taxon>Anura</taxon>
        <taxon>Neobatrachia</taxon>
        <taxon>Hyloidea</taxon>
        <taxon>Leptodactylidae</taxon>
        <taxon>Leiuperinae</taxon>
        <taxon>Engystomops</taxon>
    </lineage>
</organism>
<comment type="caution">
    <text evidence="1">The sequence shown here is derived from an EMBL/GenBank/DDBJ whole genome shotgun (WGS) entry which is preliminary data.</text>
</comment>
<keyword evidence="2" id="KW-1185">Reference proteome</keyword>